<evidence type="ECO:0000313" key="6">
    <source>
        <dbReference type="WBParaSite" id="MCU_007491-RA"/>
    </source>
</evidence>
<dbReference type="PANTHER" id="PTHR15683">
    <property type="entry name" value="SCAFFOLD ATTACHMENT FACTOR B-RELATED"/>
    <property type="match status" value="1"/>
</dbReference>
<evidence type="ECO:0000256" key="3">
    <source>
        <dbReference type="PROSITE-ProRule" id="PRU00176"/>
    </source>
</evidence>
<dbReference type="CDD" id="cd12417">
    <property type="entry name" value="RRM_SAFB_like"/>
    <property type="match status" value="1"/>
</dbReference>
<feature type="compositionally biased region" description="Polar residues" evidence="4">
    <location>
        <begin position="633"/>
        <end position="643"/>
    </location>
</feature>
<name>A0A5K3FEE7_MESCO</name>
<feature type="compositionally biased region" description="Polar residues" evidence="4">
    <location>
        <begin position="473"/>
        <end position="484"/>
    </location>
</feature>
<feature type="region of interest" description="Disordered" evidence="4">
    <location>
        <begin position="206"/>
        <end position="225"/>
    </location>
</feature>
<feature type="domain" description="RRM" evidence="5">
    <location>
        <begin position="126"/>
        <end position="203"/>
    </location>
</feature>
<feature type="compositionally biased region" description="Polar residues" evidence="4">
    <location>
        <begin position="614"/>
        <end position="623"/>
    </location>
</feature>
<dbReference type="InterPro" id="IPR035979">
    <property type="entry name" value="RBD_domain_sf"/>
</dbReference>
<sequence length="649" mass="71730">MEAPGDQSTTGGSLNPHRPDSQLTCVSEDSIGAHEAPEDEGPGDVENSQAEEPPTFVVRVGENENDLDYDIKDARSPTANLEKEGESSEVTNGLKDSEASTSKQKLLDKQGGKPPLSKISPPSDQANLRVSNLAMPTKAADLKQHFSAHGKVISAKILASTKTPGGCVGFLKMASAEDAASCILNLDETEFNGNIIKIEATDKVPTSSTSKTTKTGAASAKIKSARTTAMPVARRYRRLGGAAAVRRERRQVPHVAQHYGRSSLIASRLARSFQRARNLMQTLPASAATRLLHRRRHNSGEDEEREIMPKRPRFKLPAIGQTYYRKPALSQTVVRSTYRSPRKQPIGYTSPRGEAYPSKRPSPGSDSFYRRESPVTVRPPPNRFGSPDDGHCPRRYIKPVVYKRPLPDRFELINDRLVDDRRSGGPTHRRRLRYDTNGSGSAPGYRQQRDDQPKSSYVRNSRPLEWADRHLPNQKSNWTITTSPIPGRRYSDGRSRSPMSHVPSTSRPRFSFPPVRYYRGSSPDDPTSPPYHRRASPVVPASSSAHRRRPDYVSPTHYSNAKSGRSSLAETYSRRGSGFGEEGYHSSSRTTQKTSSVIDYGHRSGTSKPPPAWQSAQSQNYGTSGFPYHGPGASSTQWRSGYNSRPAHY</sequence>
<dbReference type="InterPro" id="IPR012677">
    <property type="entry name" value="Nucleotide-bd_a/b_plait_sf"/>
</dbReference>
<accession>A0A5K3FEE7</accession>
<evidence type="ECO:0000256" key="1">
    <source>
        <dbReference type="ARBA" id="ARBA00004123"/>
    </source>
</evidence>
<feature type="region of interest" description="Disordered" evidence="4">
    <location>
        <begin position="334"/>
        <end position="396"/>
    </location>
</feature>
<evidence type="ECO:0000256" key="2">
    <source>
        <dbReference type="ARBA" id="ARBA00023242"/>
    </source>
</evidence>
<organism evidence="6">
    <name type="scientific">Mesocestoides corti</name>
    <name type="common">Flatworm</name>
    <dbReference type="NCBI Taxonomy" id="53468"/>
    <lineage>
        <taxon>Eukaryota</taxon>
        <taxon>Metazoa</taxon>
        <taxon>Spiralia</taxon>
        <taxon>Lophotrochozoa</taxon>
        <taxon>Platyhelminthes</taxon>
        <taxon>Cestoda</taxon>
        <taxon>Eucestoda</taxon>
        <taxon>Cyclophyllidea</taxon>
        <taxon>Mesocestoididae</taxon>
        <taxon>Mesocestoides</taxon>
    </lineage>
</organism>
<dbReference type="Gene3D" id="3.30.70.330">
    <property type="match status" value="1"/>
</dbReference>
<feature type="compositionally biased region" description="Polar residues" evidence="4">
    <location>
        <begin position="1"/>
        <end position="13"/>
    </location>
</feature>
<feature type="region of interest" description="Disordered" evidence="4">
    <location>
        <begin position="419"/>
        <end position="649"/>
    </location>
</feature>
<protein>
    <submittedName>
        <fullName evidence="6">RRM domain-containing protein</fullName>
    </submittedName>
</protein>
<feature type="compositionally biased region" description="Basic and acidic residues" evidence="4">
    <location>
        <begin position="69"/>
        <end position="86"/>
    </location>
</feature>
<feature type="compositionally biased region" description="Polar residues" evidence="4">
    <location>
        <begin position="585"/>
        <end position="597"/>
    </location>
</feature>
<dbReference type="GO" id="GO:0005634">
    <property type="term" value="C:nucleus"/>
    <property type="evidence" value="ECO:0007669"/>
    <property type="project" value="UniProtKB-SubCell"/>
</dbReference>
<dbReference type="GO" id="GO:0050684">
    <property type="term" value="P:regulation of mRNA processing"/>
    <property type="evidence" value="ECO:0007669"/>
    <property type="project" value="TreeGrafter"/>
</dbReference>
<feature type="region of interest" description="Disordered" evidence="4">
    <location>
        <begin position="1"/>
        <end position="125"/>
    </location>
</feature>
<evidence type="ECO:0000256" key="4">
    <source>
        <dbReference type="SAM" id="MobiDB-lite"/>
    </source>
</evidence>
<keyword evidence="3" id="KW-0694">RNA-binding</keyword>
<feature type="compositionally biased region" description="Polar residues" evidence="4">
    <location>
        <begin position="556"/>
        <end position="570"/>
    </location>
</feature>
<dbReference type="SMART" id="SM00360">
    <property type="entry name" value="RRM"/>
    <property type="match status" value="1"/>
</dbReference>
<dbReference type="SUPFAM" id="SSF54928">
    <property type="entry name" value="RNA-binding domain, RBD"/>
    <property type="match status" value="1"/>
</dbReference>
<keyword evidence="2" id="KW-0539">Nucleus</keyword>
<dbReference type="InterPro" id="IPR000504">
    <property type="entry name" value="RRM_dom"/>
</dbReference>
<feature type="compositionally biased region" description="Low complexity" evidence="4">
    <location>
        <begin position="206"/>
        <end position="222"/>
    </location>
</feature>
<evidence type="ECO:0000259" key="5">
    <source>
        <dbReference type="PROSITE" id="PS50102"/>
    </source>
</evidence>
<dbReference type="AlphaFoldDB" id="A0A5K3FEE7"/>
<dbReference type="InterPro" id="IPR051738">
    <property type="entry name" value="SAF_Modulators"/>
</dbReference>
<dbReference type="Pfam" id="PF00076">
    <property type="entry name" value="RRM_1"/>
    <property type="match status" value="1"/>
</dbReference>
<reference evidence="6" key="1">
    <citation type="submission" date="2019-11" db="UniProtKB">
        <authorList>
            <consortium name="WormBaseParasite"/>
        </authorList>
    </citation>
    <scope>IDENTIFICATION</scope>
</reference>
<dbReference type="WBParaSite" id="MCU_007491-RA">
    <property type="protein sequence ID" value="MCU_007491-RA"/>
    <property type="gene ID" value="MCU_007491"/>
</dbReference>
<dbReference type="PROSITE" id="PS50102">
    <property type="entry name" value="RRM"/>
    <property type="match status" value="1"/>
</dbReference>
<proteinExistence type="predicted"/>
<dbReference type="GO" id="GO:0006357">
    <property type="term" value="P:regulation of transcription by RNA polymerase II"/>
    <property type="evidence" value="ECO:0007669"/>
    <property type="project" value="TreeGrafter"/>
</dbReference>
<dbReference type="GO" id="GO:0003723">
    <property type="term" value="F:RNA binding"/>
    <property type="evidence" value="ECO:0007669"/>
    <property type="project" value="UniProtKB-UniRule"/>
</dbReference>
<comment type="subcellular location">
    <subcellularLocation>
        <location evidence="1">Nucleus</location>
    </subcellularLocation>
</comment>
<feature type="compositionally biased region" description="Low complexity" evidence="4">
    <location>
        <begin position="502"/>
        <end position="519"/>
    </location>
</feature>
<dbReference type="PANTHER" id="PTHR15683:SF8">
    <property type="entry name" value="SCAFFOLD ATTACHMENT FACTOR B, ISOFORM B"/>
    <property type="match status" value="1"/>
</dbReference>
<dbReference type="GO" id="GO:0043565">
    <property type="term" value="F:sequence-specific DNA binding"/>
    <property type="evidence" value="ECO:0007669"/>
    <property type="project" value="TreeGrafter"/>
</dbReference>